<dbReference type="PANTHER" id="PTHR43363">
    <property type="entry name" value="HYPOXANTHINE PHOSPHORIBOSYLTRANSFERASE"/>
    <property type="match status" value="1"/>
</dbReference>
<dbReference type="PANTHER" id="PTHR43363:SF2">
    <property type="entry name" value="PHOSPHORIBOSYLTRANSFERASE"/>
    <property type="match status" value="1"/>
</dbReference>
<dbReference type="Proteomes" id="UP000247409">
    <property type="component" value="Unassembled WGS sequence"/>
</dbReference>
<gene>
    <name evidence="5" type="ORF">BWQ96_09687</name>
</gene>
<dbReference type="InterPro" id="IPR029057">
    <property type="entry name" value="PRTase-like"/>
</dbReference>
<organism evidence="5 6">
    <name type="scientific">Gracilariopsis chorda</name>
    <dbReference type="NCBI Taxonomy" id="448386"/>
    <lineage>
        <taxon>Eukaryota</taxon>
        <taxon>Rhodophyta</taxon>
        <taxon>Florideophyceae</taxon>
        <taxon>Rhodymeniophycidae</taxon>
        <taxon>Gracilariales</taxon>
        <taxon>Gracilariaceae</taxon>
        <taxon>Gracilariopsis</taxon>
    </lineage>
</organism>
<keyword evidence="2 5" id="KW-0808">Transferase</keyword>
<comment type="caution">
    <text evidence="5">The sequence shown here is derived from an EMBL/GenBank/DDBJ whole genome shotgun (WGS) entry which is preliminary data.</text>
</comment>
<evidence type="ECO:0000313" key="6">
    <source>
        <dbReference type="Proteomes" id="UP000247409"/>
    </source>
</evidence>
<dbReference type="InterPro" id="IPR000836">
    <property type="entry name" value="PRTase_dom"/>
</dbReference>
<protein>
    <submittedName>
        <fullName evidence="5">Xanthine phosphoribosyltransferase</fullName>
    </submittedName>
</protein>
<proteinExistence type="predicted"/>
<evidence type="ECO:0000313" key="5">
    <source>
        <dbReference type="EMBL" id="PXF40583.1"/>
    </source>
</evidence>
<dbReference type="EMBL" id="NBIV01000280">
    <property type="protein sequence ID" value="PXF40583.1"/>
    <property type="molecule type" value="Genomic_DNA"/>
</dbReference>
<dbReference type="CDD" id="cd06223">
    <property type="entry name" value="PRTases_typeI"/>
    <property type="match status" value="1"/>
</dbReference>
<reference evidence="5 6" key="1">
    <citation type="journal article" date="2018" name="Mol. Biol. Evol.">
        <title>Analysis of the draft genome of the red seaweed Gracilariopsis chorda provides insights into genome size evolution in Rhodophyta.</title>
        <authorList>
            <person name="Lee J."/>
            <person name="Yang E.C."/>
            <person name="Graf L."/>
            <person name="Yang J.H."/>
            <person name="Qiu H."/>
            <person name="Zel Zion U."/>
            <person name="Chan C.X."/>
            <person name="Stephens T.G."/>
            <person name="Weber A.P.M."/>
            <person name="Boo G.H."/>
            <person name="Boo S.M."/>
            <person name="Kim K.M."/>
            <person name="Shin Y."/>
            <person name="Jung M."/>
            <person name="Lee S.J."/>
            <person name="Yim H.S."/>
            <person name="Lee J.H."/>
            <person name="Bhattacharya D."/>
            <person name="Yoon H.S."/>
        </authorList>
    </citation>
    <scope>NUCLEOTIDE SEQUENCE [LARGE SCALE GENOMIC DNA]</scope>
    <source>
        <strain evidence="5 6">SKKU-2015</strain>
        <tissue evidence="5">Whole body</tissue>
    </source>
</reference>
<dbReference type="GO" id="GO:0016757">
    <property type="term" value="F:glycosyltransferase activity"/>
    <property type="evidence" value="ECO:0007669"/>
    <property type="project" value="UniProtKB-KW"/>
</dbReference>
<feature type="region of interest" description="Disordered" evidence="3">
    <location>
        <begin position="211"/>
        <end position="237"/>
    </location>
</feature>
<dbReference type="SUPFAM" id="SSF53271">
    <property type="entry name" value="PRTase-like"/>
    <property type="match status" value="1"/>
</dbReference>
<keyword evidence="6" id="KW-1185">Reference proteome</keyword>
<dbReference type="Gene3D" id="3.40.50.2020">
    <property type="match status" value="1"/>
</dbReference>
<dbReference type="Pfam" id="PF00156">
    <property type="entry name" value="Pribosyltran"/>
    <property type="match status" value="1"/>
</dbReference>
<dbReference type="AlphaFoldDB" id="A0A2V3IEU5"/>
<dbReference type="OrthoDB" id="10248306at2759"/>
<evidence type="ECO:0000256" key="2">
    <source>
        <dbReference type="ARBA" id="ARBA00022679"/>
    </source>
</evidence>
<feature type="compositionally biased region" description="Polar residues" evidence="3">
    <location>
        <begin position="220"/>
        <end position="237"/>
    </location>
</feature>
<evidence type="ECO:0000259" key="4">
    <source>
        <dbReference type="Pfam" id="PF00156"/>
    </source>
</evidence>
<evidence type="ECO:0000256" key="1">
    <source>
        <dbReference type="ARBA" id="ARBA00022676"/>
    </source>
</evidence>
<keyword evidence="1 5" id="KW-0328">Glycosyltransferase</keyword>
<accession>A0A2V3IEU5</accession>
<name>A0A2V3IEU5_9FLOR</name>
<evidence type="ECO:0000256" key="3">
    <source>
        <dbReference type="SAM" id="MobiDB-lite"/>
    </source>
</evidence>
<feature type="domain" description="Phosphoribosyltransferase" evidence="4">
    <location>
        <begin position="63"/>
        <end position="200"/>
    </location>
</feature>
<sequence length="237" mass="26105">MKPCFTTSVAPSLRFSARVLSTAHAPRRWTSKKNVRMFPKAMAPANGAISTTSRRYEGVSWSAVEALCNDIFQKAKNQNFDVILAVSRGGLVPAVLLCEAFELRNILSATVIFYADNGEQFFGMTEPRFLAFPSADALEGRRVLVVDDVWDSGRTAQAVRSRVLRAKPKDVKVAVLHYKPDRNIFPGEEPDFFSAITTNWVVYPWERPSPKTPQVGLDSADSSVKQGSADTTSTSVA</sequence>